<dbReference type="InterPro" id="IPR041057">
    <property type="entry name" value="ZHX_Znf_C2H2"/>
</dbReference>
<feature type="DNA-binding region" description="Homeobox" evidence="31">
    <location>
        <begin position="432"/>
        <end position="481"/>
    </location>
</feature>
<dbReference type="Gene3D" id="2.130.10.10">
    <property type="entry name" value="YVTN repeat-like/Quinoprotein amine dehydrogenase"/>
    <property type="match status" value="2"/>
</dbReference>
<keyword evidence="9" id="KW-0597">Phosphoprotein</keyword>
<dbReference type="FunFam" id="1.10.10.60:FF:000062">
    <property type="entry name" value="zinc fingers and homeoboxes protein 3"/>
    <property type="match status" value="1"/>
</dbReference>
<dbReference type="InterPro" id="IPR013087">
    <property type="entry name" value="Znf_C2H2_type"/>
</dbReference>
<reference evidence="37" key="4">
    <citation type="submission" date="2025-08" db="UniProtKB">
        <authorList>
            <consortium name="Ensembl"/>
        </authorList>
    </citation>
    <scope>IDENTIFICATION</scope>
</reference>
<sequence length="1778" mass="204369">MASKRKSTTPCMVRARDVVEQDPDLEMDGNADEGAGDQAPENAALDNQQSKKLEGGYECKYCTFETQDLNEFTEHVDSAHPNVILNPFYVCAACTYTTKRYDTFTDHNGKYHPGETNFKLKLIKRNNQTILEQTIEEPISTDGNTDKAEAPPAGISISKTPIMKMIKNKVDSKRINVFPRVKDEYGTTHDCKLEVNSSGLIHSMNRGLVIPETVIKDGVPHVMPSIQPPPNISLIPKVMIPMHGSKYNAAMDVNKNLINSFNKFPYPTQAELSWLTSVSKHPEEQIKMWFSTQRLKHGISWTPEEVEEARKMMFNGTIQTPTITVVPAQVPTSTKSTQQVIQTGMSCQLVGQTGIVLTQVPNGSAVSCSPITLTVAGSTNQSQKRNLQTQHVTPNAKRSNVVQICQLTPRGNSVLLSSGGTDVSTSRKKTKAQMAELKASFAGSQFPEDDEVFRLMQVTKLTRAEIKKWFSDNRYRTQKGLVSHTVNEPHESPLASHSNRRSGWNAFSDFAPQKFKEKTTEQLKILEESFQYSSFPTDEEKDRLRIETKLTRREIDSWFSERRKLRDSLEGAMLESSHSGMSYPSKSGTPPPSKTQEQLHILKSAFVRTQWPTVEQYDSLAVQSGLPRNEIVRWFGDNRYAIKNGNLRWLDQYQRANTKAGKSVLFQYYFRHRQLREEDLDELVSKSNMSYEQVRDWFAEKQTEDAMDTSESNSRDDQFSDEDVEGEDEEWGEPCPARGDMQSADIGARPEGKIWHRKPSPSTADGVVVNIVHSVVGYHSKFIRFLHVAFETAGEAFLAGDHQGNVYVFDLSRNRFKLVQRTGQSCTALAFNLRRKTEYLVALADYSVKCFDTDSKELVSWMRGHESAVSSISVHGSGRYGITTSSETAQLWDLDTFQRKRKLNVRQSVGIQKVFFLPLSNTILSCFKDDSVFAWESDTLHCKYQLPVPENEPRINYKAFAVTRDGRVLVAGGKSNFLHVWCLVTRRLQRIIQMPPKVRAVRHLEFLPDSFDGGLSQVIGVLSQDGIMRFINVETCKLLFDIGSLDNGINTVAVSPNGRYIATVLENGSLNVYDVTVLSQELNKPPPPLVKVVTAGSKDQTRLTGLKMRVASERVERPRGGKSSARNAQTRILRPADASLEDKENELPVGLNKKRLQTLLKEFGEYPEKYRMFIWRSLLQLPENHTAFSSLTDKGTHSAFLRIHEQYPIKSRKLLRVLQRILSAMAHWSAIFHEVLYLPLLAFPFIKLFQNNQLIGFEVIATVIMNWCQDWFEYFPNPPINLLSMIENILGHLDKELLQHFVTYNVTTQTYAWPFLETFFSEVLTREEWLKLFDNVFSNHPCFLLMAVVAYLICSRGPLLHCNIKEDFEYFFHHRNNLDINAMIREAYHLMDCTPADIHPKYMINDFVPLTKGQYPIFNKYPVFIVNYQAEEREKIRQEELEYLQEKQLAHELHSETVKRQADDATWYEQQKLLQEAEEQRRKILLEEEKKLTVQRMRLTAMKREMKVKELHLLDASRRRFLKHQQDHRKSELRRLDDEIARKMSLRDQETSAFVQDIEVRKMEIDTQRQIFEQQLAKEQESVTQKVKGDLETHRLKTDIEDQMFTRLLEKEHADLGDEIEKGLAEADQLCIDLDWETKMLQKQKADDLDQEKRQLELLRLANENKDRETRLLNVMKEVKGKQVSNTVEAQQRARFVSDAARRQFMADEMTKTMEHVEQLHKSLDESFGNVLMSLDRGRTDLENKERELMAGVRELRQKLAVQARQRYPRNFSPTNCT</sequence>
<evidence type="ECO:0000256" key="5">
    <source>
        <dbReference type="ARBA" id="ARBA00014199"/>
    </source>
</evidence>
<feature type="domain" description="Rab-GAP TBC" evidence="36">
    <location>
        <begin position="1165"/>
        <end position="1340"/>
    </location>
</feature>
<dbReference type="OMA" id="QEARHID"/>
<evidence type="ECO:0000256" key="18">
    <source>
        <dbReference type="ARBA" id="ARBA00022902"/>
    </source>
</evidence>
<evidence type="ECO:0000256" key="32">
    <source>
        <dbReference type="RuleBase" id="RU000682"/>
    </source>
</evidence>
<dbReference type="SMART" id="SM00320">
    <property type="entry name" value="WD40"/>
    <property type="match status" value="7"/>
</dbReference>
<evidence type="ECO:0000256" key="33">
    <source>
        <dbReference type="SAM" id="Coils"/>
    </source>
</evidence>
<accession>A0A4W3HNW9</accession>
<dbReference type="PANTHER" id="PTHR19853">
    <property type="entry name" value="WD REPEAT CONTAINING PROTEIN 3 WDR3"/>
    <property type="match status" value="1"/>
</dbReference>
<feature type="region of interest" description="Disordered" evidence="34">
    <location>
        <begin position="703"/>
        <end position="741"/>
    </location>
</feature>
<feature type="region of interest" description="Disordered" evidence="34">
    <location>
        <begin position="575"/>
        <end position="595"/>
    </location>
</feature>
<dbReference type="InterPro" id="IPR000195">
    <property type="entry name" value="Rab-GAP-TBC_dom"/>
</dbReference>
<gene>
    <name evidence="37" type="primary">tbc1d31</name>
</gene>
<dbReference type="InterPro" id="IPR035969">
    <property type="entry name" value="Rab-GAP_TBC_sf"/>
</dbReference>
<dbReference type="InterPro" id="IPR036322">
    <property type="entry name" value="WD40_repeat_dom_sf"/>
</dbReference>
<dbReference type="CDD" id="cd00086">
    <property type="entry name" value="homeodomain"/>
    <property type="match status" value="4"/>
</dbReference>
<dbReference type="Gene3D" id="1.10.472.80">
    <property type="entry name" value="Ypt/Rab-GAP domain of gyp1p, domain 3"/>
    <property type="match status" value="1"/>
</dbReference>
<dbReference type="GO" id="GO:0060090">
    <property type="term" value="F:molecular adaptor activity"/>
    <property type="evidence" value="ECO:0007669"/>
    <property type="project" value="UniProtKB-ARBA"/>
</dbReference>
<feature type="region of interest" description="Disordered" evidence="34">
    <location>
        <begin position="1"/>
        <end position="43"/>
    </location>
</feature>
<keyword evidence="19" id="KW-0805">Transcription regulation</keyword>
<keyword evidence="16" id="KW-0862">Zinc</keyword>
<evidence type="ECO:0000256" key="26">
    <source>
        <dbReference type="ARBA" id="ARBA00023273"/>
    </source>
</evidence>
<reference evidence="37" key="5">
    <citation type="submission" date="2025-09" db="UniProtKB">
        <authorList>
            <consortium name="Ensembl"/>
        </authorList>
    </citation>
    <scope>IDENTIFICATION</scope>
</reference>
<keyword evidence="10" id="KW-0853">WD repeat</keyword>
<dbReference type="InterPro" id="IPR001356">
    <property type="entry name" value="HD"/>
</dbReference>
<dbReference type="Ensembl" id="ENSCMIT00000017150.1">
    <property type="protein sequence ID" value="ENSCMIP00000016817.1"/>
    <property type="gene ID" value="ENSCMIG00000008048.1"/>
</dbReference>
<dbReference type="SUPFAM" id="SSF47923">
    <property type="entry name" value="Ypt/Rab-GAP domain of gyp1p"/>
    <property type="match status" value="1"/>
</dbReference>
<dbReference type="SUPFAM" id="SSF50978">
    <property type="entry name" value="WD40 repeat-like"/>
    <property type="match status" value="1"/>
</dbReference>
<evidence type="ECO:0000256" key="12">
    <source>
        <dbReference type="ARBA" id="ARBA00022737"/>
    </source>
</evidence>
<keyword evidence="23" id="KW-0804">Transcription</keyword>
<dbReference type="GO" id="GO:0000122">
    <property type="term" value="P:negative regulation of transcription by RNA polymerase II"/>
    <property type="evidence" value="ECO:0007669"/>
    <property type="project" value="UniProtKB-ARBA"/>
</dbReference>
<feature type="DNA-binding region" description="Homeobox" evidence="31">
    <location>
        <begin position="597"/>
        <end position="646"/>
    </location>
</feature>
<protein>
    <recommendedName>
        <fullName evidence="5">TBC1 domain family member 31</fullName>
    </recommendedName>
    <alternativeName>
        <fullName evidence="30">Zinc finger and homeodomain protein 2</fullName>
    </alternativeName>
    <alternativeName>
        <fullName evidence="29">Zinc fingers and homeoboxes protein 2</fullName>
    </alternativeName>
</protein>
<evidence type="ECO:0000313" key="38">
    <source>
        <dbReference type="Proteomes" id="UP000314986"/>
    </source>
</evidence>
<evidence type="ECO:0000256" key="34">
    <source>
        <dbReference type="SAM" id="MobiDB-lite"/>
    </source>
</evidence>
<dbReference type="GO" id="GO:0036064">
    <property type="term" value="C:ciliary basal body"/>
    <property type="evidence" value="ECO:0007669"/>
    <property type="project" value="TreeGrafter"/>
</dbReference>
<dbReference type="InParanoid" id="A0A4W3HNW9"/>
<keyword evidence="7" id="KW-0678">Repressor</keyword>
<keyword evidence="26" id="KW-0966">Cell projection</keyword>
<keyword evidence="17" id="KW-0832">Ubl conjugation</keyword>
<evidence type="ECO:0000256" key="30">
    <source>
        <dbReference type="ARBA" id="ARBA00077654"/>
    </source>
</evidence>
<dbReference type="Pfam" id="PF18387">
    <property type="entry name" value="zf_C2H2_ZHX"/>
    <property type="match status" value="1"/>
</dbReference>
<evidence type="ECO:0000256" key="19">
    <source>
        <dbReference type="ARBA" id="ARBA00023015"/>
    </source>
</evidence>
<dbReference type="SMART" id="SM00355">
    <property type="entry name" value="ZnF_C2H2"/>
    <property type="match status" value="2"/>
</dbReference>
<comment type="function">
    <text evidence="27">Molecular adapter which is involved in cilium biogenesis. Part of a functional complex including OFD1 a centriolar protein involved in cilium assembly. Could regulate the cAMP-dependent phosphorylation of OFD1, and its subsequent ubiquitination by PJA2 which ultimately leads to its proteasomal degradation.</text>
</comment>
<dbReference type="GO" id="GO:0030154">
    <property type="term" value="P:cell differentiation"/>
    <property type="evidence" value="ECO:0007669"/>
    <property type="project" value="UniProtKB-KW"/>
</dbReference>
<evidence type="ECO:0000256" key="8">
    <source>
        <dbReference type="ARBA" id="ARBA00022499"/>
    </source>
</evidence>
<dbReference type="GO" id="GO:0003677">
    <property type="term" value="F:DNA binding"/>
    <property type="evidence" value="ECO:0007669"/>
    <property type="project" value="UniProtKB-UniRule"/>
</dbReference>
<keyword evidence="25 31" id="KW-0539">Nucleus</keyword>
<dbReference type="Pfam" id="PF00400">
    <property type="entry name" value="WD40"/>
    <property type="match status" value="2"/>
</dbReference>
<evidence type="ECO:0000256" key="27">
    <source>
        <dbReference type="ARBA" id="ARBA00034464"/>
    </source>
</evidence>
<evidence type="ECO:0000256" key="1">
    <source>
        <dbReference type="ARBA" id="ARBA00004120"/>
    </source>
</evidence>
<keyword evidence="15" id="KW-0970">Cilium biogenesis/degradation</keyword>
<evidence type="ECO:0000256" key="10">
    <source>
        <dbReference type="ARBA" id="ARBA00022574"/>
    </source>
</evidence>
<evidence type="ECO:0000256" key="2">
    <source>
        <dbReference type="ARBA" id="ARBA00004123"/>
    </source>
</evidence>
<keyword evidence="38" id="KW-1185">Reference proteome</keyword>
<evidence type="ECO:0000256" key="3">
    <source>
        <dbReference type="ARBA" id="ARBA00004607"/>
    </source>
</evidence>
<keyword evidence="12" id="KW-0677">Repeat</keyword>
<dbReference type="GO" id="GO:0008270">
    <property type="term" value="F:zinc ion binding"/>
    <property type="evidence" value="ECO:0007669"/>
    <property type="project" value="UniProtKB-KW"/>
</dbReference>
<dbReference type="InterPro" id="IPR036236">
    <property type="entry name" value="Znf_C2H2_sf"/>
</dbReference>
<evidence type="ECO:0000256" key="23">
    <source>
        <dbReference type="ARBA" id="ARBA00023163"/>
    </source>
</evidence>
<keyword evidence="13" id="KW-0863">Zinc-finger</keyword>
<dbReference type="GO" id="GO:0007399">
    <property type="term" value="P:nervous system development"/>
    <property type="evidence" value="ECO:0007669"/>
    <property type="project" value="UniProtKB-KW"/>
</dbReference>
<reference evidence="38" key="3">
    <citation type="journal article" date="2014" name="Nature">
        <title>Elephant shark genome provides unique insights into gnathostome evolution.</title>
        <authorList>
            <consortium name="International Elephant Shark Genome Sequencing Consortium"/>
            <person name="Venkatesh B."/>
            <person name="Lee A.P."/>
            <person name="Ravi V."/>
            <person name="Maurya A.K."/>
            <person name="Lian M.M."/>
            <person name="Swann J.B."/>
            <person name="Ohta Y."/>
            <person name="Flajnik M.F."/>
            <person name="Sutoh Y."/>
            <person name="Kasahara M."/>
            <person name="Hoon S."/>
            <person name="Gangu V."/>
            <person name="Roy S.W."/>
            <person name="Irimia M."/>
            <person name="Korzh V."/>
            <person name="Kondrychyn I."/>
            <person name="Lim Z.W."/>
            <person name="Tay B.H."/>
            <person name="Tohari S."/>
            <person name="Kong K.W."/>
            <person name="Ho S."/>
            <person name="Lorente-Galdos B."/>
            <person name="Quilez J."/>
            <person name="Marques-Bonet T."/>
            <person name="Raney B.J."/>
            <person name="Ingham P.W."/>
            <person name="Tay A."/>
            <person name="Hillier L.W."/>
            <person name="Minx P."/>
            <person name="Boehm T."/>
            <person name="Wilson R.K."/>
            <person name="Brenner S."/>
            <person name="Warren W.C."/>
        </authorList>
    </citation>
    <scope>NUCLEOTIDE SEQUENCE [LARGE SCALE GENOMIC DNA]</scope>
</reference>
<evidence type="ECO:0000313" key="37">
    <source>
        <dbReference type="Ensembl" id="ENSCMIP00000016817.1"/>
    </source>
</evidence>
<evidence type="ECO:0000259" key="35">
    <source>
        <dbReference type="PROSITE" id="PS50071"/>
    </source>
</evidence>
<dbReference type="InterPro" id="IPR024578">
    <property type="entry name" value="Homez_homeobox_dom"/>
</dbReference>
<evidence type="ECO:0000256" key="24">
    <source>
        <dbReference type="ARBA" id="ARBA00023212"/>
    </source>
</evidence>
<keyword evidence="18" id="KW-0524">Neurogenesis</keyword>
<keyword evidence="21 31" id="KW-0238">DNA-binding</keyword>
<feature type="compositionally biased region" description="Acidic residues" evidence="34">
    <location>
        <begin position="20"/>
        <end position="35"/>
    </location>
</feature>
<organism evidence="37 38">
    <name type="scientific">Callorhinchus milii</name>
    <name type="common">Ghost shark</name>
    <dbReference type="NCBI Taxonomy" id="7868"/>
    <lineage>
        <taxon>Eukaryota</taxon>
        <taxon>Metazoa</taxon>
        <taxon>Chordata</taxon>
        <taxon>Craniata</taxon>
        <taxon>Vertebrata</taxon>
        <taxon>Chondrichthyes</taxon>
        <taxon>Holocephali</taxon>
        <taxon>Chimaeriformes</taxon>
        <taxon>Callorhinchidae</taxon>
        <taxon>Callorhinchus</taxon>
    </lineage>
</organism>
<evidence type="ECO:0000256" key="4">
    <source>
        <dbReference type="ARBA" id="ARBA00007440"/>
    </source>
</evidence>
<dbReference type="GeneTree" id="ENSGT00940000153859"/>
<feature type="compositionally biased region" description="Acidic residues" evidence="34">
    <location>
        <begin position="719"/>
        <end position="732"/>
    </location>
</feature>
<evidence type="ECO:0000256" key="13">
    <source>
        <dbReference type="ARBA" id="ARBA00022771"/>
    </source>
</evidence>
<dbReference type="STRING" id="7868.ENSCMIP00000016817"/>
<dbReference type="Proteomes" id="UP000314986">
    <property type="component" value="Unassembled WGS sequence"/>
</dbReference>
<dbReference type="PANTHER" id="PTHR19853:SF1">
    <property type="entry name" value="TBC1 DOMAIN FAMILY MEMBER 31"/>
    <property type="match status" value="1"/>
</dbReference>
<dbReference type="InterPro" id="IPR009057">
    <property type="entry name" value="Homeodomain-like_sf"/>
</dbReference>
<evidence type="ECO:0000256" key="17">
    <source>
        <dbReference type="ARBA" id="ARBA00022843"/>
    </source>
</evidence>
<keyword evidence="8" id="KW-1017">Isopeptide bond</keyword>
<proteinExistence type="inferred from homology"/>
<feature type="domain" description="Homeobox" evidence="35">
    <location>
        <begin position="430"/>
        <end position="480"/>
    </location>
</feature>
<evidence type="ECO:0000259" key="36">
    <source>
        <dbReference type="PROSITE" id="PS50086"/>
    </source>
</evidence>
<keyword evidence="14" id="KW-0221">Differentiation</keyword>
<feature type="domain" description="Homeobox" evidence="35">
    <location>
        <begin position="257"/>
        <end position="300"/>
    </location>
</feature>
<feature type="domain" description="Homeobox" evidence="35">
    <location>
        <begin position="519"/>
        <end position="563"/>
    </location>
</feature>
<comment type="similarity">
    <text evidence="4">Belongs to the ZHX family.</text>
</comment>
<dbReference type="FunFam" id="1.10.10.60:FF:000264">
    <property type="entry name" value="zinc fingers and homeoboxes protein 2"/>
    <property type="match status" value="1"/>
</dbReference>
<evidence type="ECO:0000256" key="16">
    <source>
        <dbReference type="ARBA" id="ARBA00022833"/>
    </source>
</evidence>
<dbReference type="FunFam" id="2.130.10.10:FF:000185">
    <property type="entry name" value="TBC1 domain family member 31 isoform X1"/>
    <property type="match status" value="1"/>
</dbReference>
<comment type="function">
    <text evidence="28">Acts as a transcriptional repressor. Represses the promoter activity of the CDC25C gene stimulated by NFYA. May play a role in retinal development where it regulates the composition of bipolar cell populations, by promoting differentiation of bipolar OFF-type cells. In the brain, may promote maintenance and suppress differentiation of neural progenitor cells in the developing cortex.</text>
</comment>
<dbReference type="GO" id="GO:0005634">
    <property type="term" value="C:nucleus"/>
    <property type="evidence" value="ECO:0007669"/>
    <property type="project" value="UniProtKB-SubCell"/>
</dbReference>
<feature type="DNA-binding region" description="Homeobox" evidence="31">
    <location>
        <begin position="259"/>
        <end position="301"/>
    </location>
</feature>
<dbReference type="FunFam" id="1.10.10.60:FF:000247">
    <property type="entry name" value="Zinc fingers and homeoboxes protein 2"/>
    <property type="match status" value="1"/>
</dbReference>
<dbReference type="FunFam" id="1.10.10.60:FF:000235">
    <property type="entry name" value="Zinc fingers and homeoboxes protein 1"/>
    <property type="match status" value="1"/>
</dbReference>
<dbReference type="InterPro" id="IPR001680">
    <property type="entry name" value="WD40_rpt"/>
</dbReference>
<keyword evidence="6" id="KW-0963">Cytoplasm</keyword>
<dbReference type="GO" id="GO:0034451">
    <property type="term" value="C:centriolar satellite"/>
    <property type="evidence" value="ECO:0007669"/>
    <property type="project" value="UniProtKB-SubCell"/>
</dbReference>
<dbReference type="Gene3D" id="1.10.10.60">
    <property type="entry name" value="Homeodomain-like"/>
    <property type="match status" value="5"/>
</dbReference>
<evidence type="ECO:0000256" key="21">
    <source>
        <dbReference type="ARBA" id="ARBA00023125"/>
    </source>
</evidence>
<feature type="coiled-coil region" evidence="33">
    <location>
        <begin position="1639"/>
        <end position="1669"/>
    </location>
</feature>
<dbReference type="Pfam" id="PF00046">
    <property type="entry name" value="Homeodomain"/>
    <property type="match status" value="3"/>
</dbReference>
<dbReference type="Pfam" id="PF11569">
    <property type="entry name" value="Homez"/>
    <property type="match status" value="1"/>
</dbReference>
<dbReference type="PROSITE" id="PS50071">
    <property type="entry name" value="HOMEOBOX_2"/>
    <property type="match status" value="4"/>
</dbReference>
<dbReference type="InterPro" id="IPR051570">
    <property type="entry name" value="TBC1_cilium_biogenesis"/>
</dbReference>
<dbReference type="InterPro" id="IPR015943">
    <property type="entry name" value="WD40/YVTN_repeat-like_dom_sf"/>
</dbReference>
<keyword evidence="20 33" id="KW-0175">Coiled coil</keyword>
<evidence type="ECO:0000256" key="28">
    <source>
        <dbReference type="ARBA" id="ARBA00059058"/>
    </source>
</evidence>
<evidence type="ECO:0000256" key="25">
    <source>
        <dbReference type="ARBA" id="ARBA00023242"/>
    </source>
</evidence>
<dbReference type="Pfam" id="PF00566">
    <property type="entry name" value="RabGAP-TBC"/>
    <property type="match status" value="1"/>
</dbReference>
<keyword evidence="22 31" id="KW-0371">Homeobox</keyword>
<evidence type="ECO:0000256" key="20">
    <source>
        <dbReference type="ARBA" id="ARBA00023054"/>
    </source>
</evidence>
<evidence type="ECO:0000256" key="31">
    <source>
        <dbReference type="PROSITE-ProRule" id="PRU00108"/>
    </source>
</evidence>
<dbReference type="SUPFAM" id="SSF57667">
    <property type="entry name" value="beta-beta-alpha zinc fingers"/>
    <property type="match status" value="2"/>
</dbReference>
<comment type="subcellular location">
    <subcellularLocation>
        <location evidence="1">Cytoplasm</location>
        <location evidence="1">Cytoskeleton</location>
        <location evidence="1">Cilium basal body</location>
    </subcellularLocation>
    <subcellularLocation>
        <location evidence="3">Cytoplasm</location>
        <location evidence="3">Cytoskeleton</location>
        <location evidence="3">Microtubule organizing center</location>
        <location evidence="3">Centrosome</location>
        <location evidence="3">Centriolar satellite</location>
    </subcellularLocation>
    <subcellularLocation>
        <location evidence="2 31 32">Nucleus</location>
    </subcellularLocation>
</comment>
<evidence type="ECO:0000256" key="29">
    <source>
        <dbReference type="ARBA" id="ARBA00068954"/>
    </source>
</evidence>
<feature type="DNA-binding region" description="Homeobox" evidence="31">
    <location>
        <begin position="521"/>
        <end position="564"/>
    </location>
</feature>
<dbReference type="SUPFAM" id="SSF46689">
    <property type="entry name" value="Homeodomain-like"/>
    <property type="match status" value="4"/>
</dbReference>
<dbReference type="FunFam" id="1.10.472.80:FF:000022">
    <property type="entry name" value="TBC1 domain family, member 31"/>
    <property type="match status" value="1"/>
</dbReference>
<reference evidence="38" key="1">
    <citation type="journal article" date="2006" name="Science">
        <title>Ancient noncoding elements conserved in the human genome.</title>
        <authorList>
            <person name="Venkatesh B."/>
            <person name="Kirkness E.F."/>
            <person name="Loh Y.H."/>
            <person name="Halpern A.L."/>
            <person name="Lee A.P."/>
            <person name="Johnson J."/>
            <person name="Dandona N."/>
            <person name="Viswanathan L.D."/>
            <person name="Tay A."/>
            <person name="Venter J.C."/>
            <person name="Strausberg R.L."/>
            <person name="Brenner S."/>
        </authorList>
    </citation>
    <scope>NUCLEOTIDE SEQUENCE [LARGE SCALE GENOMIC DNA]</scope>
</reference>
<dbReference type="GO" id="GO:0060271">
    <property type="term" value="P:cilium assembly"/>
    <property type="evidence" value="ECO:0007669"/>
    <property type="project" value="UniProtKB-ARBA"/>
</dbReference>
<dbReference type="PROSITE" id="PS50086">
    <property type="entry name" value="TBC_RABGAP"/>
    <property type="match status" value="1"/>
</dbReference>
<evidence type="ECO:0000256" key="22">
    <source>
        <dbReference type="ARBA" id="ARBA00023155"/>
    </source>
</evidence>
<keyword evidence="24" id="KW-0206">Cytoskeleton</keyword>
<keyword evidence="11" id="KW-0479">Metal-binding</keyword>
<dbReference type="Gene3D" id="3.30.160.60">
    <property type="entry name" value="Classic Zinc Finger"/>
    <property type="match status" value="1"/>
</dbReference>
<evidence type="ECO:0000256" key="9">
    <source>
        <dbReference type="ARBA" id="ARBA00022553"/>
    </source>
</evidence>
<evidence type="ECO:0000256" key="11">
    <source>
        <dbReference type="ARBA" id="ARBA00022723"/>
    </source>
</evidence>
<name>A0A4W3HNW9_CALMI</name>
<reference evidence="38" key="2">
    <citation type="journal article" date="2007" name="PLoS Biol.">
        <title>Survey sequencing and comparative analysis of the elephant shark (Callorhinchus milii) genome.</title>
        <authorList>
            <person name="Venkatesh B."/>
            <person name="Kirkness E.F."/>
            <person name="Loh Y.H."/>
            <person name="Halpern A.L."/>
            <person name="Lee A.P."/>
            <person name="Johnson J."/>
            <person name="Dandona N."/>
            <person name="Viswanathan L.D."/>
            <person name="Tay A."/>
            <person name="Venter J.C."/>
            <person name="Strausberg R.L."/>
            <person name="Brenner S."/>
        </authorList>
    </citation>
    <scope>NUCLEOTIDE SEQUENCE [LARGE SCALE GENOMIC DNA]</scope>
</reference>
<evidence type="ECO:0000256" key="7">
    <source>
        <dbReference type="ARBA" id="ARBA00022491"/>
    </source>
</evidence>
<feature type="domain" description="Homeobox" evidence="35">
    <location>
        <begin position="595"/>
        <end position="645"/>
    </location>
</feature>
<dbReference type="SMART" id="SM00389">
    <property type="entry name" value="HOX"/>
    <property type="match status" value="5"/>
</dbReference>
<evidence type="ECO:0000256" key="15">
    <source>
        <dbReference type="ARBA" id="ARBA00022794"/>
    </source>
</evidence>
<dbReference type="FunFam" id="3.30.160.60:FF:000296">
    <property type="entry name" value="Zinc fingers and homeoboxes protein 1"/>
    <property type="match status" value="1"/>
</dbReference>
<evidence type="ECO:0000256" key="14">
    <source>
        <dbReference type="ARBA" id="ARBA00022782"/>
    </source>
</evidence>
<evidence type="ECO:0000256" key="6">
    <source>
        <dbReference type="ARBA" id="ARBA00022490"/>
    </source>
</evidence>